<protein>
    <submittedName>
        <fullName evidence="3">Type IV pilus biogenesis/stability protein PilW</fullName>
    </submittedName>
</protein>
<keyword evidence="2" id="KW-0732">Signal</keyword>
<evidence type="ECO:0000256" key="2">
    <source>
        <dbReference type="SAM" id="SignalP"/>
    </source>
</evidence>
<dbReference type="Pfam" id="PF14559">
    <property type="entry name" value="TPR_19"/>
    <property type="match status" value="1"/>
</dbReference>
<organism evidence="3 4">
    <name type="scientific">Halothiobacillus diazotrophicus</name>
    <dbReference type="NCBI Taxonomy" id="1860122"/>
    <lineage>
        <taxon>Bacteria</taxon>
        <taxon>Pseudomonadati</taxon>
        <taxon>Pseudomonadota</taxon>
        <taxon>Gammaproteobacteria</taxon>
        <taxon>Chromatiales</taxon>
        <taxon>Halothiobacillaceae</taxon>
        <taxon>Halothiobacillus</taxon>
    </lineage>
</organism>
<dbReference type="NCBIfam" id="TIGR02521">
    <property type="entry name" value="type_IV_pilW"/>
    <property type="match status" value="1"/>
</dbReference>
<dbReference type="Pfam" id="PF13181">
    <property type="entry name" value="TPR_8"/>
    <property type="match status" value="1"/>
</dbReference>
<dbReference type="PROSITE" id="PS50005">
    <property type="entry name" value="TPR"/>
    <property type="match status" value="1"/>
</dbReference>
<proteinExistence type="predicted"/>
<dbReference type="PROSITE" id="PS51257">
    <property type="entry name" value="PROKAR_LIPOPROTEIN"/>
    <property type="match status" value="1"/>
</dbReference>
<keyword evidence="4" id="KW-1185">Reference proteome</keyword>
<dbReference type="STRING" id="1860122.A9404_09445"/>
<reference evidence="3 4" key="1">
    <citation type="submission" date="2016-06" db="EMBL/GenBank/DDBJ databases">
        <title>Insight into the functional genes involving in sulfur oxidation in Pearl River water.</title>
        <authorList>
            <person name="Luo J."/>
            <person name="Tan X."/>
            <person name="Lin W."/>
        </authorList>
    </citation>
    <scope>NUCLEOTIDE SEQUENCE [LARGE SCALE GENOMIC DNA]</scope>
    <source>
        <strain evidence="3 4">LS2</strain>
    </source>
</reference>
<feature type="repeat" description="TPR" evidence="1">
    <location>
        <begin position="87"/>
        <end position="120"/>
    </location>
</feature>
<dbReference type="Gene3D" id="1.25.40.10">
    <property type="entry name" value="Tetratricopeptide repeat domain"/>
    <property type="match status" value="1"/>
</dbReference>
<dbReference type="InterPro" id="IPR019734">
    <property type="entry name" value="TPR_rpt"/>
</dbReference>
<name>A0A191ZI90_9GAMM</name>
<evidence type="ECO:0000313" key="3">
    <source>
        <dbReference type="EMBL" id="ANJ67585.1"/>
    </source>
</evidence>
<dbReference type="EMBL" id="CP016027">
    <property type="protein sequence ID" value="ANJ67585.1"/>
    <property type="molecule type" value="Genomic_DNA"/>
</dbReference>
<dbReference type="PANTHER" id="PTHR12558:SF13">
    <property type="entry name" value="CELL DIVISION CYCLE PROTEIN 27 HOMOLOG"/>
    <property type="match status" value="1"/>
</dbReference>
<dbReference type="OrthoDB" id="9814042at2"/>
<dbReference type="InterPro" id="IPR011990">
    <property type="entry name" value="TPR-like_helical_dom_sf"/>
</dbReference>
<dbReference type="RefSeq" id="WP_066100740.1">
    <property type="nucleotide sequence ID" value="NZ_CP016027.1"/>
</dbReference>
<gene>
    <name evidence="3" type="ORF">A9404_09445</name>
</gene>
<evidence type="ECO:0000313" key="4">
    <source>
        <dbReference type="Proteomes" id="UP000078596"/>
    </source>
</evidence>
<dbReference type="SMART" id="SM00028">
    <property type="entry name" value="TPR"/>
    <property type="match status" value="3"/>
</dbReference>
<keyword evidence="1" id="KW-0802">TPR repeat</keyword>
<dbReference type="AlphaFoldDB" id="A0A191ZI90"/>
<dbReference type="Proteomes" id="UP000078596">
    <property type="component" value="Chromosome"/>
</dbReference>
<sequence length="269" mass="29481">MMVRGAVRDVLPIKILGAFALAALLAGCAGMAHRGSDDGVNPRDNQTENQRAAQINTELGVGYMHEGHMDVAVEKIRRAIYFDDNFAPAHHAYALMLNQLGETEKAGVEFAKAYSLDPNNSDLDNNYATYLCGQKDYARAQKLFARAYGDPLYKTPEFALTNSGVCYEAEGNLSKAIDQYQAALNKTDGYGPAMLGLARAYYADGQFQKAATAMKNFEQTNRGSPESLQLAIRIDRATHDQQALANHVLILKGRFPDSAVTKWYESGAK</sequence>
<dbReference type="KEGG" id="haz:A9404_09445"/>
<dbReference type="InterPro" id="IPR013360">
    <property type="entry name" value="Pilus_4_PilW"/>
</dbReference>
<dbReference type="PANTHER" id="PTHR12558">
    <property type="entry name" value="CELL DIVISION CYCLE 16,23,27"/>
    <property type="match status" value="1"/>
</dbReference>
<evidence type="ECO:0000256" key="1">
    <source>
        <dbReference type="PROSITE-ProRule" id="PRU00339"/>
    </source>
</evidence>
<feature type="chain" id="PRO_5008250412" evidence="2">
    <location>
        <begin position="35"/>
        <end position="269"/>
    </location>
</feature>
<dbReference type="SUPFAM" id="SSF81901">
    <property type="entry name" value="HCP-like"/>
    <property type="match status" value="1"/>
</dbReference>
<accession>A0A191ZI90</accession>
<feature type="signal peptide" evidence="2">
    <location>
        <begin position="1"/>
        <end position="34"/>
    </location>
</feature>